<dbReference type="EMBL" id="DF830088">
    <property type="protein sequence ID" value="GAK67837.1"/>
    <property type="molecule type" value="Genomic_DNA"/>
</dbReference>
<feature type="region of interest" description="Disordered" evidence="1">
    <location>
        <begin position="363"/>
        <end position="398"/>
    </location>
</feature>
<feature type="region of interest" description="Disordered" evidence="1">
    <location>
        <begin position="109"/>
        <end position="133"/>
    </location>
</feature>
<gene>
    <name evidence="3" type="ORF">PAN0_021d6066</name>
</gene>
<reference evidence="3" key="1">
    <citation type="submission" date="2014-07" db="EMBL/GenBank/DDBJ databases">
        <title>Draft genome sequence of the yeast Pseudozyma antarctica JCM 10317 known as a producer of lipase B which used in a wide range of industrial applications.</title>
        <authorList>
            <person name="Morita T."/>
            <person name="Saika A."/>
            <person name="Koike H."/>
        </authorList>
    </citation>
    <scope>NUCLEOTIDE SEQUENCE</scope>
    <source>
        <strain evidence="3">JCM 10317</strain>
    </source>
</reference>
<feature type="compositionally biased region" description="Polar residues" evidence="1">
    <location>
        <begin position="118"/>
        <end position="128"/>
    </location>
</feature>
<dbReference type="HOGENOM" id="CLU_350532_0_0_1"/>
<dbReference type="GO" id="GO:0003700">
    <property type="term" value="F:DNA-binding transcription factor activity"/>
    <property type="evidence" value="ECO:0007669"/>
    <property type="project" value="InterPro"/>
</dbReference>
<protein>
    <recommendedName>
        <fullName evidence="2">BZIP domain-containing protein</fullName>
    </recommendedName>
</protein>
<feature type="region of interest" description="Disordered" evidence="1">
    <location>
        <begin position="329"/>
        <end position="348"/>
    </location>
</feature>
<feature type="region of interest" description="Disordered" evidence="1">
    <location>
        <begin position="31"/>
        <end position="57"/>
    </location>
</feature>
<dbReference type="GeneID" id="26306884"/>
<dbReference type="AlphaFoldDB" id="A0A081CME1"/>
<dbReference type="RefSeq" id="XP_014654049.1">
    <property type="nucleotide sequence ID" value="XM_014798563.1"/>
</dbReference>
<dbReference type="InterPro" id="IPR021833">
    <property type="entry name" value="DUF3425"/>
</dbReference>
<dbReference type="CDD" id="cd14688">
    <property type="entry name" value="bZIP_YAP"/>
    <property type="match status" value="1"/>
</dbReference>
<feature type="domain" description="BZIP" evidence="2">
    <location>
        <begin position="306"/>
        <end position="321"/>
    </location>
</feature>
<dbReference type="PANTHER" id="PTHR38116:SF9">
    <property type="entry name" value="BZIP DOMAIN-CONTAINING PROTEIN"/>
    <property type="match status" value="1"/>
</dbReference>
<feature type="compositionally biased region" description="Basic and acidic residues" evidence="1">
    <location>
        <begin position="42"/>
        <end position="57"/>
    </location>
</feature>
<dbReference type="Pfam" id="PF11905">
    <property type="entry name" value="DUF3425"/>
    <property type="match status" value="1"/>
</dbReference>
<evidence type="ECO:0000259" key="2">
    <source>
        <dbReference type="PROSITE" id="PS00036"/>
    </source>
</evidence>
<name>A0A081CME1_PSEA2</name>
<proteinExistence type="predicted"/>
<evidence type="ECO:0000313" key="4">
    <source>
        <dbReference type="Proteomes" id="UP000053758"/>
    </source>
</evidence>
<accession>A0A081CME1</accession>
<dbReference type="InterPro" id="IPR004827">
    <property type="entry name" value="bZIP"/>
</dbReference>
<keyword evidence="4" id="KW-1185">Reference proteome</keyword>
<dbReference type="PANTHER" id="PTHR38116">
    <property type="entry name" value="CHROMOSOME 7, WHOLE GENOME SHOTGUN SEQUENCE"/>
    <property type="match status" value="1"/>
</dbReference>
<organism evidence="3">
    <name type="scientific">Pseudozyma antarctica</name>
    <name type="common">Yeast</name>
    <name type="synonym">Candida antarctica</name>
    <dbReference type="NCBI Taxonomy" id="84753"/>
    <lineage>
        <taxon>Eukaryota</taxon>
        <taxon>Fungi</taxon>
        <taxon>Dikarya</taxon>
        <taxon>Basidiomycota</taxon>
        <taxon>Ustilaginomycotina</taxon>
        <taxon>Ustilaginomycetes</taxon>
        <taxon>Ustilaginales</taxon>
        <taxon>Ustilaginaceae</taxon>
        <taxon>Moesziomyces</taxon>
    </lineage>
</organism>
<sequence>MAAPHLKAALLSAMEWNRRGCRAICLGKQPVDPSGVATGPNRRRELRTGSKEDPMRDFNADLQGRRHDPILFSRLQAEDAMTNCKRGTTLASRDASVILSAHQADLDKPKVAAHVKPQTPSSATQNPAGNRRRLCGKATSQDATGVPMEASWFVVQKPAASTVQFEFPTTTLSLAQARIRREALRRLIRIHALNSSWNPSGGWVPAEPSSPEPRAPTCVHPASVVPLLQRSAFLILELCNSRGPSLRTDNFVGSRAVVGHAAMAGAQLIHIHRTLCSETILDLEGAEQKSLIASTAGLTSQQLLERRRAQNKLAQRRFREKARLARAMGSASALSTDPGFGPNPGFGSTRHLALPAHLDLSSASSHDDVQARGRSASAGSACSSSSASQSSQMSSPTSSCAELLTPVMPTFIEFATPRAAKGHTDVEASALLDHDLKAEQDWAPIASLYADSYASFDPSQHIPTPIMAAPAPMTFSNLACPSGVSCNIGLKIVGMHSDPLLLNQALPSPSVLPPPSASHSMPSSTMFMTFEPMAPVEPAASFDYLLRLPSTPSSASDSSEAASYPSTDIPSSVPFDKVISEHIARATPRLSQPTRSVAIPSLSFASIVQAIASRFGLAHSGNGLPGLLSRLELFAKSGCADEEPAKGLVFDAAIDWDSLSSNMLPTTEQLLHPHRAFLDACLPWPAVRSRLVKHALAQPVCEEELALDLLLSILSTDEGVASFHVYGDDVLDPEAWELSERMLQKWWGLFDDSILRRTNWWRRQRGLTELSMPAPTNSSNAFERQGLGSGSLEQAHRLASTLL</sequence>
<dbReference type="Proteomes" id="UP000053758">
    <property type="component" value="Unassembled WGS sequence"/>
</dbReference>
<feature type="compositionally biased region" description="Low complexity" evidence="1">
    <location>
        <begin position="372"/>
        <end position="398"/>
    </location>
</feature>
<evidence type="ECO:0000313" key="3">
    <source>
        <dbReference type="EMBL" id="GAK67837.1"/>
    </source>
</evidence>
<evidence type="ECO:0000256" key="1">
    <source>
        <dbReference type="SAM" id="MobiDB-lite"/>
    </source>
</evidence>
<dbReference type="PROSITE" id="PS00036">
    <property type="entry name" value="BZIP_BASIC"/>
    <property type="match status" value="1"/>
</dbReference>